<dbReference type="SUPFAM" id="SSF53067">
    <property type="entry name" value="Actin-like ATPase domain"/>
    <property type="match status" value="1"/>
</dbReference>
<dbReference type="InterPro" id="IPR011051">
    <property type="entry name" value="RmlC_Cupin_sf"/>
</dbReference>
<dbReference type="AlphaFoldDB" id="A0A653I818"/>
<dbReference type="PANTHER" id="PTHR18964">
    <property type="entry name" value="ROK (REPRESSOR, ORF, KINASE) FAMILY"/>
    <property type="match status" value="1"/>
</dbReference>
<dbReference type="GO" id="GO:0008270">
    <property type="term" value="F:zinc ion binding"/>
    <property type="evidence" value="ECO:0007669"/>
    <property type="project" value="InterPro"/>
</dbReference>
<dbReference type="InterPro" id="IPR001250">
    <property type="entry name" value="Man6P_Isoase-1"/>
</dbReference>
<keyword evidence="6" id="KW-0479">Metal-binding</keyword>
<name>A0A653I818_9BACL</name>
<keyword evidence="11" id="KW-1185">Reference proteome</keyword>
<dbReference type="GO" id="GO:0004476">
    <property type="term" value="F:mannose-6-phosphate isomerase activity"/>
    <property type="evidence" value="ECO:0007669"/>
    <property type="project" value="UniProtKB-EC"/>
</dbReference>
<feature type="domain" description="Phosphomannose isomerase type I catalytic" evidence="9">
    <location>
        <begin position="10"/>
        <end position="106"/>
    </location>
</feature>
<dbReference type="EC" id="5.3.1.8" evidence="5"/>
<organism evidence="10 11">
    <name type="scientific">Exiguobacterium oxidotolerans</name>
    <dbReference type="NCBI Taxonomy" id="223958"/>
    <lineage>
        <taxon>Bacteria</taxon>
        <taxon>Bacillati</taxon>
        <taxon>Bacillota</taxon>
        <taxon>Bacilli</taxon>
        <taxon>Bacillales</taxon>
        <taxon>Bacillales Family XII. Incertae Sedis</taxon>
        <taxon>Exiguobacterium</taxon>
    </lineage>
</organism>
<evidence type="ECO:0000256" key="8">
    <source>
        <dbReference type="ARBA" id="ARBA00023235"/>
    </source>
</evidence>
<dbReference type="NCBIfam" id="TIGR00218">
    <property type="entry name" value="manA"/>
    <property type="match status" value="1"/>
</dbReference>
<comment type="similarity">
    <text evidence="4">Belongs to the mannose-6-phosphate isomerase type 1 family.</text>
</comment>
<evidence type="ECO:0000256" key="5">
    <source>
        <dbReference type="ARBA" id="ARBA00011956"/>
    </source>
</evidence>
<keyword evidence="7" id="KW-0862">Zinc</keyword>
<dbReference type="RefSeq" id="WP_159173190.1">
    <property type="nucleotide sequence ID" value="NZ_LR732312.1"/>
</dbReference>
<sequence>MEELICFEPILQERIWGGCKLGAYGFDTLGKQNIGEAWTLADHQNGQTKVNAGRFSGDALRDLWSNHPEIFGVDTTEAFPLLIKWIDAADDLSVQVHPDDHDACRLEGQPYGKNECWYIVDCPADATIIYGHDFKTKADLLRAVREDDLTSGLINLPVSPGDFFYVPAGTVHALTEGCLVIEIQQNSDTTYRLYDYDRIDHSTNKPRQLHLKEALEVIQFPHFQYEEPYVPTSFCSRLLTTNAYFFVEEWAIHDMITIAPRTSFQVITIISGTLIINQLRYTAGDTVLIPAKVTCTVSGKGKLLLTGPNPTPKQRLHIGIDLGGTHTRVAAINQHHVVKQYRFLTEAAAGPDYTINHLRQAIQKLLEEFEVERIGIAAPGPLDAATGRLLSPPNLPGWDDVNLVRPLEEFFNIPVSLENDANAAALGEALFGAGQDYASIYYMTVSTGIGGGYVYQKTLIRGAHGYAGEIGNTVIDASGPEHPVLNKGSLEGLASGTALQKRADSLNERSVATLLRNPLERLRFVNHLATGVANIIHTLDPEAVIIGGGVTASADLFWDELLQAVDARLYPSLRQKTIIRLAALEGNAGVIGAAYLNRMNAE</sequence>
<evidence type="ECO:0000256" key="6">
    <source>
        <dbReference type="ARBA" id="ARBA00022723"/>
    </source>
</evidence>
<dbReference type="InterPro" id="IPR014710">
    <property type="entry name" value="RmlC-like_jellyroll"/>
</dbReference>
<dbReference type="Gene3D" id="2.60.120.10">
    <property type="entry name" value="Jelly Rolls"/>
    <property type="match status" value="2"/>
</dbReference>
<dbReference type="CDD" id="cd07010">
    <property type="entry name" value="cupin_PMI_type_I_N_bac"/>
    <property type="match status" value="1"/>
</dbReference>
<dbReference type="InterPro" id="IPR000600">
    <property type="entry name" value="ROK"/>
</dbReference>
<reference evidence="10 11" key="1">
    <citation type="submission" date="2019-10" db="EMBL/GenBank/DDBJ databases">
        <authorList>
            <person name="Karimi E."/>
        </authorList>
    </citation>
    <scope>NUCLEOTIDE SEQUENCE [LARGE SCALE GENOMIC DNA]</scope>
    <source>
        <strain evidence="10">Exiguobacterium sp. 9Y</strain>
    </source>
</reference>
<dbReference type="Pfam" id="PF00480">
    <property type="entry name" value="ROK"/>
    <property type="match status" value="1"/>
</dbReference>
<keyword evidence="8 10" id="KW-0413">Isomerase</keyword>
<dbReference type="EMBL" id="CABWKQ010000016">
    <property type="protein sequence ID" value="VWX35262.1"/>
    <property type="molecule type" value="Genomic_DNA"/>
</dbReference>
<protein>
    <recommendedName>
        <fullName evidence="5">mannose-6-phosphate isomerase</fullName>
        <ecNumber evidence="5">5.3.1.8</ecNumber>
    </recommendedName>
</protein>
<dbReference type="PANTHER" id="PTHR18964:SF149">
    <property type="entry name" value="BIFUNCTIONAL UDP-N-ACETYLGLUCOSAMINE 2-EPIMERASE_N-ACETYLMANNOSAMINE KINASE"/>
    <property type="match status" value="1"/>
</dbReference>
<dbReference type="InterPro" id="IPR043129">
    <property type="entry name" value="ATPase_NBD"/>
</dbReference>
<evidence type="ECO:0000313" key="10">
    <source>
        <dbReference type="EMBL" id="VWX35262.1"/>
    </source>
</evidence>
<evidence type="ECO:0000256" key="4">
    <source>
        <dbReference type="ARBA" id="ARBA00010772"/>
    </source>
</evidence>
<dbReference type="SUPFAM" id="SSF51182">
    <property type="entry name" value="RmlC-like cupins"/>
    <property type="match status" value="1"/>
</dbReference>
<evidence type="ECO:0000256" key="1">
    <source>
        <dbReference type="ARBA" id="ARBA00000757"/>
    </source>
</evidence>
<gene>
    <name evidence="10" type="primary">manA</name>
    <name evidence="10" type="ORF">EXIGUO9Y_230041</name>
</gene>
<dbReference type="Pfam" id="PF20511">
    <property type="entry name" value="PMI_typeI_cat"/>
    <property type="match status" value="1"/>
</dbReference>
<dbReference type="InterPro" id="IPR046457">
    <property type="entry name" value="PMI_typeI_cat"/>
</dbReference>
<dbReference type="GO" id="GO:0005975">
    <property type="term" value="P:carbohydrate metabolic process"/>
    <property type="evidence" value="ECO:0007669"/>
    <property type="project" value="InterPro"/>
</dbReference>
<evidence type="ECO:0000256" key="7">
    <source>
        <dbReference type="ARBA" id="ARBA00022833"/>
    </source>
</evidence>
<comment type="catalytic activity">
    <reaction evidence="1">
        <text>D-mannose 6-phosphate = D-fructose 6-phosphate</text>
        <dbReference type="Rhea" id="RHEA:12356"/>
        <dbReference type="ChEBI" id="CHEBI:58735"/>
        <dbReference type="ChEBI" id="CHEBI:61527"/>
        <dbReference type="EC" id="5.3.1.8"/>
    </reaction>
</comment>
<dbReference type="CDD" id="cd24068">
    <property type="entry name" value="ASKHA_NBD_ROK_FnNanK-like"/>
    <property type="match status" value="1"/>
</dbReference>
<proteinExistence type="inferred from homology"/>
<comment type="cofactor">
    <cofactor evidence="2">
        <name>Zn(2+)</name>
        <dbReference type="ChEBI" id="CHEBI:29105"/>
    </cofactor>
</comment>
<evidence type="ECO:0000313" key="11">
    <source>
        <dbReference type="Proteomes" id="UP000439752"/>
    </source>
</evidence>
<dbReference type="Gene3D" id="3.30.420.40">
    <property type="match status" value="2"/>
</dbReference>
<evidence type="ECO:0000256" key="2">
    <source>
        <dbReference type="ARBA" id="ARBA00001947"/>
    </source>
</evidence>
<evidence type="ECO:0000256" key="3">
    <source>
        <dbReference type="ARBA" id="ARBA00006479"/>
    </source>
</evidence>
<dbReference type="Proteomes" id="UP000439752">
    <property type="component" value="Unassembled WGS sequence"/>
</dbReference>
<comment type="similarity">
    <text evidence="3">Belongs to the ROK (NagC/XylR) family.</text>
</comment>
<evidence type="ECO:0000259" key="9">
    <source>
        <dbReference type="Pfam" id="PF20511"/>
    </source>
</evidence>
<accession>A0A653I818</accession>